<dbReference type="GO" id="GO:0008270">
    <property type="term" value="F:zinc ion binding"/>
    <property type="evidence" value="ECO:0007669"/>
    <property type="project" value="TreeGrafter"/>
</dbReference>
<dbReference type="InterPro" id="IPR004013">
    <property type="entry name" value="PHP_dom"/>
</dbReference>
<dbReference type="AlphaFoldDB" id="A0A388TDN7"/>
<keyword evidence="3" id="KW-1185">Reference proteome</keyword>
<name>A0A388TDN7_TERA1</name>
<dbReference type="NCBIfam" id="NF006702">
    <property type="entry name" value="PRK09248.1"/>
    <property type="match status" value="1"/>
</dbReference>
<gene>
    <name evidence="2" type="primary">ycdX</name>
    <name evidence="2" type="ORF">NO1_2109</name>
</gene>
<dbReference type="InterPro" id="IPR050243">
    <property type="entry name" value="PHP_phosphatase"/>
</dbReference>
<dbReference type="SMART" id="SM00481">
    <property type="entry name" value="POLIIIAc"/>
    <property type="match status" value="1"/>
</dbReference>
<dbReference type="Proteomes" id="UP000269352">
    <property type="component" value="Unassembled WGS sequence"/>
</dbReference>
<dbReference type="EMBL" id="BGZN01000139">
    <property type="protein sequence ID" value="GBR75045.1"/>
    <property type="molecule type" value="Genomic_DNA"/>
</dbReference>
<dbReference type="InterPro" id="IPR003141">
    <property type="entry name" value="Pol/His_phosphatase_N"/>
</dbReference>
<proteinExistence type="predicted"/>
<organism evidence="2 3">
    <name type="scientific">Termititenax aidoneus</name>
    <dbReference type="NCBI Taxonomy" id="2218524"/>
    <lineage>
        <taxon>Bacteria</taxon>
        <taxon>Bacillati</taxon>
        <taxon>Candidatus Margulisiibacteriota</taxon>
        <taxon>Candidatus Termititenacia</taxon>
        <taxon>Candidatus Termititenacales</taxon>
        <taxon>Candidatus Termititenacaceae</taxon>
        <taxon>Candidatus Termititenax</taxon>
    </lineage>
</organism>
<dbReference type="PANTHER" id="PTHR36928">
    <property type="entry name" value="PHOSPHATASE YCDX-RELATED"/>
    <property type="match status" value="1"/>
</dbReference>
<evidence type="ECO:0000313" key="2">
    <source>
        <dbReference type="EMBL" id="GBR75045.1"/>
    </source>
</evidence>
<feature type="domain" description="Polymerase/histidinol phosphatase N-terminal" evidence="1">
    <location>
        <begin position="5"/>
        <end position="79"/>
    </location>
</feature>
<dbReference type="Pfam" id="PF02811">
    <property type="entry name" value="PHP"/>
    <property type="match status" value="1"/>
</dbReference>
<reference evidence="2 3" key="1">
    <citation type="journal article" date="2019" name="ISME J.">
        <title>Genome analyses of uncultured TG2/ZB3 bacteria in 'Margulisbacteria' specifically attached to ectosymbiotic spirochetes of protists in the termite gut.</title>
        <authorList>
            <person name="Utami Y.D."/>
            <person name="Kuwahara H."/>
            <person name="Igai K."/>
            <person name="Murakami T."/>
            <person name="Sugaya K."/>
            <person name="Morikawa T."/>
            <person name="Nagura Y."/>
            <person name="Yuki M."/>
            <person name="Deevong P."/>
            <person name="Inoue T."/>
            <person name="Kihara K."/>
            <person name="Lo N."/>
            <person name="Yamada A."/>
            <person name="Ohkuma M."/>
            <person name="Hongoh Y."/>
        </authorList>
    </citation>
    <scope>NUCLEOTIDE SEQUENCE [LARGE SCALE GENOMIC DNA]</scope>
    <source>
        <strain evidence="2">NkOx7-01</strain>
    </source>
</reference>
<dbReference type="PANTHER" id="PTHR36928:SF1">
    <property type="entry name" value="PHOSPHATASE YCDX-RELATED"/>
    <property type="match status" value="1"/>
</dbReference>
<comment type="caution">
    <text evidence="2">The sequence shown here is derived from an EMBL/GenBank/DDBJ whole genome shotgun (WGS) entry which is preliminary data.</text>
</comment>
<sequence length="238" mass="26222">MKIRADLHTHSIGSGHAYSTIDEMALAAKQRGLKILAITDHAPNMPGGAHEYFFYNLRALPEYLHGVRLLRGAEVNIISQNGALDLEPEMLAALDVVVASAHAVTTPENLTKKQNTEMYLKVIANQHVDILGHIENPIFALDYEAVIAAAQEHGKLVEINNASFGLARHGSYNNCLEIMRILKERNMPVVINSDAHVATRVGEVSRAMEVALVQGIKPENILNLNAKKTAEWLKIKLK</sequence>
<dbReference type="SUPFAM" id="SSF89550">
    <property type="entry name" value="PHP domain-like"/>
    <property type="match status" value="1"/>
</dbReference>
<accession>A0A388TDN7</accession>
<evidence type="ECO:0000313" key="3">
    <source>
        <dbReference type="Proteomes" id="UP000269352"/>
    </source>
</evidence>
<dbReference type="CDD" id="cd07437">
    <property type="entry name" value="PHP_HisPPase_Ycdx_like"/>
    <property type="match status" value="1"/>
</dbReference>
<dbReference type="Gene3D" id="3.20.20.140">
    <property type="entry name" value="Metal-dependent hydrolases"/>
    <property type="match status" value="1"/>
</dbReference>
<dbReference type="InterPro" id="IPR016195">
    <property type="entry name" value="Pol/histidinol_Pase-like"/>
</dbReference>
<dbReference type="GO" id="GO:0042578">
    <property type="term" value="F:phosphoric ester hydrolase activity"/>
    <property type="evidence" value="ECO:0007669"/>
    <property type="project" value="TreeGrafter"/>
</dbReference>
<evidence type="ECO:0000259" key="1">
    <source>
        <dbReference type="SMART" id="SM00481"/>
    </source>
</evidence>
<dbReference type="GO" id="GO:0005829">
    <property type="term" value="C:cytosol"/>
    <property type="evidence" value="ECO:0007669"/>
    <property type="project" value="TreeGrafter"/>
</dbReference>
<protein>
    <submittedName>
        <fullName evidence="2">Histidinol phosphatase</fullName>
    </submittedName>
</protein>